<dbReference type="SUPFAM" id="SSF54236">
    <property type="entry name" value="Ubiquitin-like"/>
    <property type="match status" value="1"/>
</dbReference>
<evidence type="ECO:0000313" key="4">
    <source>
        <dbReference type="Proteomes" id="UP000327118"/>
    </source>
</evidence>
<dbReference type="InterPro" id="IPR000626">
    <property type="entry name" value="Ubiquitin-like_dom"/>
</dbReference>
<dbReference type="InterPro" id="IPR022617">
    <property type="entry name" value="Rad60/SUMO-like_dom"/>
</dbReference>
<dbReference type="Gene3D" id="3.10.20.90">
    <property type="entry name" value="Phosphatidylinositol 3-kinase Catalytic Subunit, Chain A, domain 1"/>
    <property type="match status" value="2"/>
</dbReference>
<dbReference type="EMBL" id="ML739760">
    <property type="protein sequence ID" value="KAE8348106.1"/>
    <property type="molecule type" value="Genomic_DNA"/>
</dbReference>
<evidence type="ECO:0000256" key="1">
    <source>
        <dbReference type="SAM" id="MobiDB-lite"/>
    </source>
</evidence>
<evidence type="ECO:0000313" key="3">
    <source>
        <dbReference type="EMBL" id="KAE8348106.1"/>
    </source>
</evidence>
<name>A0A5N6YTY3_9EURO</name>
<dbReference type="Proteomes" id="UP000327118">
    <property type="component" value="Unassembled WGS sequence"/>
</dbReference>
<accession>A0A5N6YTY3</accession>
<proteinExistence type="predicted"/>
<dbReference type="PROSITE" id="PS50053">
    <property type="entry name" value="UBIQUITIN_2"/>
    <property type="match status" value="1"/>
</dbReference>
<keyword evidence="4" id="KW-1185">Reference proteome</keyword>
<protein>
    <submittedName>
        <fullName evidence="3">Ubiquitin-2 like Rad60 SUMO-like-domain-containing protein</fullName>
    </submittedName>
</protein>
<gene>
    <name evidence="3" type="ORF">BDV28DRAFT_144336</name>
</gene>
<feature type="region of interest" description="Disordered" evidence="1">
    <location>
        <begin position="1"/>
        <end position="24"/>
    </location>
</feature>
<dbReference type="Pfam" id="PF11976">
    <property type="entry name" value="Rad60-SLD"/>
    <property type="match status" value="1"/>
</dbReference>
<dbReference type="AlphaFoldDB" id="A0A5N6YTY3"/>
<dbReference type="InterPro" id="IPR029071">
    <property type="entry name" value="Ubiquitin-like_domsf"/>
</dbReference>
<reference evidence="4" key="1">
    <citation type="submission" date="2019-04" db="EMBL/GenBank/DDBJ databases">
        <title>Friends and foes A comparative genomics studyof 23 Aspergillus species from section Flavi.</title>
        <authorList>
            <consortium name="DOE Joint Genome Institute"/>
            <person name="Kjaerbolling I."/>
            <person name="Vesth T."/>
            <person name="Frisvad J.C."/>
            <person name="Nybo J.L."/>
            <person name="Theobald S."/>
            <person name="Kildgaard S."/>
            <person name="Isbrandt T."/>
            <person name="Kuo A."/>
            <person name="Sato A."/>
            <person name="Lyhne E.K."/>
            <person name="Kogle M.E."/>
            <person name="Wiebenga A."/>
            <person name="Kun R.S."/>
            <person name="Lubbers R.J."/>
            <person name="Makela M.R."/>
            <person name="Barry K."/>
            <person name="Chovatia M."/>
            <person name="Clum A."/>
            <person name="Daum C."/>
            <person name="Haridas S."/>
            <person name="He G."/>
            <person name="LaButti K."/>
            <person name="Lipzen A."/>
            <person name="Mondo S."/>
            <person name="Riley R."/>
            <person name="Salamov A."/>
            <person name="Simmons B.A."/>
            <person name="Magnuson J.K."/>
            <person name="Henrissat B."/>
            <person name="Mortensen U.H."/>
            <person name="Larsen T.O."/>
            <person name="Devries R.P."/>
            <person name="Grigoriev I.V."/>
            <person name="Machida M."/>
            <person name="Baker S.E."/>
            <person name="Andersen M.R."/>
        </authorList>
    </citation>
    <scope>NUCLEOTIDE SEQUENCE [LARGE SCALE GENOMIC DNA]</scope>
    <source>
        <strain evidence="4">CBS 553.77</strain>
    </source>
</reference>
<feature type="domain" description="Ubiquitin-like" evidence="2">
    <location>
        <begin position="236"/>
        <end position="308"/>
    </location>
</feature>
<organism evidence="3 4">
    <name type="scientific">Aspergillus coremiiformis</name>
    <dbReference type="NCBI Taxonomy" id="138285"/>
    <lineage>
        <taxon>Eukaryota</taxon>
        <taxon>Fungi</taxon>
        <taxon>Dikarya</taxon>
        <taxon>Ascomycota</taxon>
        <taxon>Pezizomycotina</taxon>
        <taxon>Eurotiomycetes</taxon>
        <taxon>Eurotiomycetidae</taxon>
        <taxon>Eurotiales</taxon>
        <taxon>Aspergillaceae</taxon>
        <taxon>Aspergillus</taxon>
        <taxon>Aspergillus subgen. Circumdati</taxon>
    </lineage>
</organism>
<sequence>MSPVFPDGSPEKSDIQDIPPPGLSHYQVLPEACDSNGCHLSNFKSSNTGAVQPTHSKPYPSITADVFKTERTHPNISVPRTNQQKVTTHTDPDSDSMPDDVVVQILITSKLENTKPLIVRRKMSQSLRDVRLAWCDSQNVPKATQSSVFLTWMGRRLFDVTTCRSLGIKVTGGLTDSLRHDDYLQHGSKEDIRIHMEAVAEDNVIVTNNQQAMRISWSESAQEFTTIDDSNKHLSVRVVLKCPGLDDLRLRVSSNMQISQLVSVFCDVKKLPESQKVYLVFDGDRLDPSCYLIDYNMADDDLVDVIIK</sequence>
<dbReference type="OrthoDB" id="3365399at2759"/>
<evidence type="ECO:0000259" key="2">
    <source>
        <dbReference type="PROSITE" id="PS50053"/>
    </source>
</evidence>